<proteinExistence type="predicted"/>
<evidence type="ECO:0000313" key="1">
    <source>
        <dbReference type="Proteomes" id="UP000887579"/>
    </source>
</evidence>
<dbReference type="Proteomes" id="UP000887579">
    <property type="component" value="Unplaced"/>
</dbReference>
<reference evidence="2" key="1">
    <citation type="submission" date="2022-11" db="UniProtKB">
        <authorList>
            <consortium name="WormBaseParasite"/>
        </authorList>
    </citation>
    <scope>IDENTIFICATION</scope>
</reference>
<protein>
    <submittedName>
        <fullName evidence="2">Uncharacterized protein</fullName>
    </submittedName>
</protein>
<organism evidence="1 2">
    <name type="scientific">Panagrolaimus sp. ES5</name>
    <dbReference type="NCBI Taxonomy" id="591445"/>
    <lineage>
        <taxon>Eukaryota</taxon>
        <taxon>Metazoa</taxon>
        <taxon>Ecdysozoa</taxon>
        <taxon>Nematoda</taxon>
        <taxon>Chromadorea</taxon>
        <taxon>Rhabditida</taxon>
        <taxon>Tylenchina</taxon>
        <taxon>Panagrolaimomorpha</taxon>
        <taxon>Panagrolaimoidea</taxon>
        <taxon>Panagrolaimidae</taxon>
        <taxon>Panagrolaimus</taxon>
    </lineage>
</organism>
<dbReference type="WBParaSite" id="ES5_v2.g13798.t1">
    <property type="protein sequence ID" value="ES5_v2.g13798.t1"/>
    <property type="gene ID" value="ES5_v2.g13798"/>
</dbReference>
<evidence type="ECO:0000313" key="2">
    <source>
        <dbReference type="WBParaSite" id="ES5_v2.g13798.t1"/>
    </source>
</evidence>
<accession>A0AC34FAG9</accession>
<sequence>MYSPMKAPKNVEKLFTINAPERIASPAGKSEAITSLPWPLPSRKALAPFVFVNPAKGRFIIQKDTELIFEAVDREAKSAEYFVKYIFRVSKDDLQQVVTVFTPSKANQTVPDEKAALIPPSSINGEFTDLQQLDLHFPGCYKNICRALKIISGRVPRIECRNILEIKHLYARIMINGDFRLIFPDNRIFFQKFGTSPDTIESPKGAEYSMTEEERNIFDKARSHLHELDEVHRKTNGPNYYGIVVHVCMKSEKESIICNNFKSSTI</sequence>
<name>A0AC34FAG9_9BILA</name>